<keyword evidence="3" id="KW-1185">Reference proteome</keyword>
<feature type="region of interest" description="Disordered" evidence="1">
    <location>
        <begin position="31"/>
        <end position="101"/>
    </location>
</feature>
<protein>
    <submittedName>
        <fullName evidence="2">Uncharacterized protein</fullName>
    </submittedName>
</protein>
<proteinExistence type="predicted"/>
<feature type="compositionally biased region" description="Basic residues" evidence="1">
    <location>
        <begin position="60"/>
        <end position="70"/>
    </location>
</feature>
<feature type="compositionally biased region" description="Basic and acidic residues" evidence="1">
    <location>
        <begin position="71"/>
        <end position="101"/>
    </location>
</feature>
<accession>A0AAV0TEV3</accession>
<name>A0AAV0TEV3_9STRA</name>
<reference evidence="2" key="1">
    <citation type="submission" date="2022-12" db="EMBL/GenBank/DDBJ databases">
        <authorList>
            <person name="Webb A."/>
        </authorList>
    </citation>
    <scope>NUCLEOTIDE SEQUENCE</scope>
    <source>
        <strain evidence="2">Pd1</strain>
    </source>
</reference>
<gene>
    <name evidence="2" type="ORF">PDE001_LOCUS1928</name>
</gene>
<dbReference type="Proteomes" id="UP001162029">
    <property type="component" value="Unassembled WGS sequence"/>
</dbReference>
<sequence>MMANASEYEAKRLRRIAENRQKLQELNISTLTTNCLSSMTKQKKRKREAAGESMEPTKGKSLRQRKKQKVDKRQLKKEAENTRRKSEEVAGSRREKIGDIEKREKQKALRLKEKLKLKKIKLKERKLRKKQKEKEKLERIVQKELELQRRMEEGEFMREEDRLARQVAKEMVKDEKNKKRQERKAMVNELVEEIVTEEQKLARQKEDKLKKVIYPVQKIDLPLVHISDPIGSYKTKPVLLSPFLNVDVNFFHAFSLGKQFLPPGKKSVMQGLCPGGFTTTFQDHVDIHVWKNAMTLFVSGTTGMFYEYMFEKATHHGKKHVFFRWTRTQAVTPHIMWRMRQVQKGDEFFHVNNSYYDVPIPTQKPEPLLFFVQYPKGPYIYCGRLGYLGHQAKPLELSFQLLDIHALNWRRIHTMLTSC</sequence>
<dbReference type="EMBL" id="CANTFM010000337">
    <property type="protein sequence ID" value="CAI5718774.1"/>
    <property type="molecule type" value="Genomic_DNA"/>
</dbReference>
<evidence type="ECO:0000313" key="3">
    <source>
        <dbReference type="Proteomes" id="UP001162029"/>
    </source>
</evidence>
<feature type="compositionally biased region" description="Polar residues" evidence="1">
    <location>
        <begin position="31"/>
        <end position="40"/>
    </location>
</feature>
<organism evidence="2 3">
    <name type="scientific">Peronospora destructor</name>
    <dbReference type="NCBI Taxonomy" id="86335"/>
    <lineage>
        <taxon>Eukaryota</taxon>
        <taxon>Sar</taxon>
        <taxon>Stramenopiles</taxon>
        <taxon>Oomycota</taxon>
        <taxon>Peronosporomycetes</taxon>
        <taxon>Peronosporales</taxon>
        <taxon>Peronosporaceae</taxon>
        <taxon>Peronospora</taxon>
    </lineage>
</organism>
<evidence type="ECO:0000313" key="2">
    <source>
        <dbReference type="EMBL" id="CAI5718774.1"/>
    </source>
</evidence>
<comment type="caution">
    <text evidence="2">The sequence shown here is derived from an EMBL/GenBank/DDBJ whole genome shotgun (WGS) entry which is preliminary data.</text>
</comment>
<dbReference type="AlphaFoldDB" id="A0AAV0TEV3"/>
<evidence type="ECO:0000256" key="1">
    <source>
        <dbReference type="SAM" id="MobiDB-lite"/>
    </source>
</evidence>